<comment type="subcellular location">
    <subcellularLocation>
        <location evidence="2">Cell membrane</location>
        <topology evidence="2">Multi-pass membrane protein</topology>
    </subcellularLocation>
</comment>
<keyword evidence="10" id="KW-0408">Iron</keyword>
<feature type="transmembrane region" description="Helical" evidence="13">
    <location>
        <begin position="86"/>
        <end position="116"/>
    </location>
</feature>
<keyword evidence="16" id="KW-1185">Reference proteome</keyword>
<keyword evidence="11 13" id="KW-0472">Membrane</keyword>
<dbReference type="Proteomes" id="UP001171111">
    <property type="component" value="Unassembled WGS sequence"/>
</dbReference>
<keyword evidence="4" id="KW-1003">Cell membrane</keyword>
<evidence type="ECO:0000256" key="6">
    <source>
        <dbReference type="ARBA" id="ARBA00022692"/>
    </source>
</evidence>
<keyword evidence="6 13" id="KW-0812">Transmembrane</keyword>
<evidence type="ECO:0000256" key="12">
    <source>
        <dbReference type="ARBA" id="ARBA00037975"/>
    </source>
</evidence>
<dbReference type="EMBL" id="JAULJQ010000011">
    <property type="protein sequence ID" value="MDO2410062.1"/>
    <property type="molecule type" value="Genomic_DNA"/>
</dbReference>
<gene>
    <name evidence="15" type="ORF">Q2362_08185</name>
</gene>
<dbReference type="RefSeq" id="WP_302244844.1">
    <property type="nucleotide sequence ID" value="NZ_JAULJQ010000011.1"/>
</dbReference>
<evidence type="ECO:0000256" key="8">
    <source>
        <dbReference type="ARBA" id="ARBA00022982"/>
    </source>
</evidence>
<dbReference type="Pfam" id="PF01292">
    <property type="entry name" value="Ni_hydr_CYTB"/>
    <property type="match status" value="1"/>
</dbReference>
<evidence type="ECO:0000256" key="3">
    <source>
        <dbReference type="ARBA" id="ARBA00022448"/>
    </source>
</evidence>
<comment type="similarity">
    <text evidence="12">Belongs to the cytochrome b561 family.</text>
</comment>
<keyword evidence="3" id="KW-0813">Transport</keyword>
<organism evidence="15 16">
    <name type="scientific">Campylobacter magnus</name>
    <dbReference type="NCBI Taxonomy" id="3026462"/>
    <lineage>
        <taxon>Bacteria</taxon>
        <taxon>Pseudomonadati</taxon>
        <taxon>Campylobacterota</taxon>
        <taxon>Epsilonproteobacteria</taxon>
        <taxon>Campylobacterales</taxon>
        <taxon>Campylobacteraceae</taxon>
        <taxon>Campylobacter</taxon>
    </lineage>
</organism>
<dbReference type="PANTHER" id="PTHR30529">
    <property type="entry name" value="CYTOCHROME B561"/>
    <property type="match status" value="1"/>
</dbReference>
<evidence type="ECO:0000256" key="4">
    <source>
        <dbReference type="ARBA" id="ARBA00022475"/>
    </source>
</evidence>
<evidence type="ECO:0000256" key="11">
    <source>
        <dbReference type="ARBA" id="ARBA00023136"/>
    </source>
</evidence>
<dbReference type="Gene3D" id="1.20.950.20">
    <property type="entry name" value="Transmembrane di-heme cytochromes, Chain C"/>
    <property type="match status" value="1"/>
</dbReference>
<evidence type="ECO:0000259" key="14">
    <source>
        <dbReference type="Pfam" id="PF01292"/>
    </source>
</evidence>
<accession>A0ABT8T8J3</accession>
<keyword evidence="5" id="KW-0349">Heme</keyword>
<dbReference type="PANTHER" id="PTHR30529:SF1">
    <property type="entry name" value="CYTOCHROME B561 HOMOLOG 2"/>
    <property type="match status" value="1"/>
</dbReference>
<protein>
    <submittedName>
        <fullName evidence="15">Cytochrome b/b6 domain-containing protein</fullName>
    </submittedName>
</protein>
<proteinExistence type="inferred from homology"/>
<dbReference type="SUPFAM" id="SSF81342">
    <property type="entry name" value="Transmembrane di-heme cytochromes"/>
    <property type="match status" value="1"/>
</dbReference>
<evidence type="ECO:0000313" key="16">
    <source>
        <dbReference type="Proteomes" id="UP001171111"/>
    </source>
</evidence>
<evidence type="ECO:0000256" key="7">
    <source>
        <dbReference type="ARBA" id="ARBA00022723"/>
    </source>
</evidence>
<feature type="transmembrane region" description="Helical" evidence="13">
    <location>
        <begin position="46"/>
        <end position="65"/>
    </location>
</feature>
<feature type="domain" description="Cytochrome b561 bacterial/Ni-hydrogenase" evidence="14">
    <location>
        <begin position="3"/>
        <end position="168"/>
    </location>
</feature>
<dbReference type="InterPro" id="IPR016174">
    <property type="entry name" value="Di-haem_cyt_TM"/>
</dbReference>
<dbReference type="InterPro" id="IPR052168">
    <property type="entry name" value="Cytochrome_b561_oxidase"/>
</dbReference>
<dbReference type="InterPro" id="IPR011577">
    <property type="entry name" value="Cyt_b561_bac/Ni-Hgenase"/>
</dbReference>
<keyword evidence="9 13" id="KW-1133">Transmembrane helix</keyword>
<feature type="transmembrane region" description="Helical" evidence="13">
    <location>
        <begin position="136"/>
        <end position="158"/>
    </location>
</feature>
<evidence type="ECO:0000256" key="1">
    <source>
        <dbReference type="ARBA" id="ARBA00001970"/>
    </source>
</evidence>
<sequence>MKYSKISVILHWLSVPLLAFLLLSGTFVLANIPNTLEKLPNIKLHSILGFVVMVLSLVRLYFIFGSKTEPLKMSPARALLLKANHAGIYLCVFLIALSGFALNLQSGVAGAIMSGANDFSMYENMSEYLCGYIHRILTKILPLLIVMHVLGVFSYMIANKTNIIKRMWF</sequence>
<comment type="caution">
    <text evidence="15">The sequence shown here is derived from an EMBL/GenBank/DDBJ whole genome shotgun (WGS) entry which is preliminary data.</text>
</comment>
<comment type="cofactor">
    <cofactor evidence="1">
        <name>heme b</name>
        <dbReference type="ChEBI" id="CHEBI:60344"/>
    </cofactor>
</comment>
<evidence type="ECO:0000256" key="5">
    <source>
        <dbReference type="ARBA" id="ARBA00022617"/>
    </source>
</evidence>
<name>A0ABT8T8J3_9BACT</name>
<evidence type="ECO:0000256" key="2">
    <source>
        <dbReference type="ARBA" id="ARBA00004651"/>
    </source>
</evidence>
<evidence type="ECO:0000313" key="15">
    <source>
        <dbReference type="EMBL" id="MDO2410062.1"/>
    </source>
</evidence>
<evidence type="ECO:0000256" key="10">
    <source>
        <dbReference type="ARBA" id="ARBA00023004"/>
    </source>
</evidence>
<keyword evidence="7" id="KW-0479">Metal-binding</keyword>
<reference evidence="15 16" key="1">
    <citation type="submission" date="2023-06" db="EMBL/GenBank/DDBJ databases">
        <title>Campylobacter magnum sp. nov., isolated from cecal contents of domestic pigs (Sus scrofa domesticus).</title>
        <authorList>
            <person name="Papic B."/>
            <person name="Gruntar I."/>
        </authorList>
    </citation>
    <scope>NUCLEOTIDE SEQUENCE [LARGE SCALE GENOMIC DNA]</scope>
    <source>
        <strain evidence="16">34484-21</strain>
    </source>
</reference>
<evidence type="ECO:0000256" key="13">
    <source>
        <dbReference type="SAM" id="Phobius"/>
    </source>
</evidence>
<evidence type="ECO:0000256" key="9">
    <source>
        <dbReference type="ARBA" id="ARBA00022989"/>
    </source>
</evidence>
<keyword evidence="8" id="KW-0249">Electron transport</keyword>